<sequence>MTPNTSHYLDHLFNTCEEGAAQIPNIPQNSTFNFSEDTILITGAAGTIGSALTKRLATSNAKKIIAVDIAESPLYNLSKALEHTTNKHITYVLLDILDTEALENLFKTHNPTLVFHTAAYKHVPLMESAPYNAVRVNILGTKHVADVAHTYKVQTFVFISTDKAVNPSGIMGMSKKIAENYIQALSHKSSTRFTTARFGNIFGSNGSVVCQFKQQIALGVPLTLTDENITRYFIAIQDACSGILQIASFNNKAYTLYSFNMGAPIKIIDIATKLLQLHNKTIHGNITITGLRAGEKFSETLVADNETLIPTKNKAIYKVETDTATNKNIDMAVFKSVKPHTNPQSIKALLQASL</sequence>
<evidence type="ECO:0000313" key="3">
    <source>
        <dbReference type="EMBL" id="TXE11646.1"/>
    </source>
</evidence>
<dbReference type="SUPFAM" id="SSF51735">
    <property type="entry name" value="NAD(P)-binding Rossmann-fold domains"/>
    <property type="match status" value="1"/>
</dbReference>
<evidence type="ECO:0000313" key="4">
    <source>
        <dbReference type="Proteomes" id="UP000321790"/>
    </source>
</evidence>
<keyword evidence="4" id="KW-1185">Reference proteome</keyword>
<dbReference type="EMBL" id="VOSC01000019">
    <property type="protein sequence ID" value="TXE11646.1"/>
    <property type="molecule type" value="Genomic_DNA"/>
</dbReference>
<evidence type="ECO:0000256" key="1">
    <source>
        <dbReference type="ARBA" id="ARBA00007430"/>
    </source>
</evidence>
<comment type="caution">
    <text evidence="3">The sequence shown here is derived from an EMBL/GenBank/DDBJ whole genome shotgun (WGS) entry which is preliminary data.</text>
</comment>
<organism evidence="3 4">
    <name type="scientific">Seonamhaeicola algicola</name>
    <dbReference type="NCBI Taxonomy" id="1719036"/>
    <lineage>
        <taxon>Bacteria</taxon>
        <taxon>Pseudomonadati</taxon>
        <taxon>Bacteroidota</taxon>
        <taxon>Flavobacteriia</taxon>
        <taxon>Flavobacteriales</taxon>
        <taxon>Flavobacteriaceae</taxon>
    </lineage>
</organism>
<dbReference type="PANTHER" id="PTHR43318">
    <property type="entry name" value="UDP-N-ACETYLGLUCOSAMINE 4,6-DEHYDRATASE"/>
    <property type="match status" value="1"/>
</dbReference>
<feature type="domain" description="Polysaccharide biosynthesis protein CapD-like" evidence="2">
    <location>
        <begin position="39"/>
        <end position="320"/>
    </location>
</feature>
<reference evidence="4" key="1">
    <citation type="submission" date="2019-08" db="EMBL/GenBank/DDBJ databases">
        <title>Seonamhaeicola sediminis sp. nov., isolated from marine sediment.</title>
        <authorList>
            <person name="Cao W.R."/>
        </authorList>
    </citation>
    <scope>NUCLEOTIDE SEQUENCE [LARGE SCALE GENOMIC DNA]</scope>
    <source>
        <strain evidence="4">Gy8</strain>
    </source>
</reference>
<dbReference type="AlphaFoldDB" id="A0A5C7ASC9"/>
<dbReference type="PANTHER" id="PTHR43318:SF1">
    <property type="entry name" value="POLYSACCHARIDE BIOSYNTHESIS PROTEIN EPSC-RELATED"/>
    <property type="match status" value="1"/>
</dbReference>
<evidence type="ECO:0000259" key="2">
    <source>
        <dbReference type="Pfam" id="PF02719"/>
    </source>
</evidence>
<gene>
    <name evidence="3" type="ORF">FUA26_06140</name>
</gene>
<dbReference type="OrthoDB" id="9803111at2"/>
<comment type="similarity">
    <text evidence="1">Belongs to the polysaccharide synthase family.</text>
</comment>
<dbReference type="InterPro" id="IPR003869">
    <property type="entry name" value="Polysac_CapD-like"/>
</dbReference>
<protein>
    <submittedName>
        <fullName evidence="3">SDR family NAD(P)-dependent oxidoreductase</fullName>
    </submittedName>
</protein>
<proteinExistence type="inferred from homology"/>
<dbReference type="Pfam" id="PF02719">
    <property type="entry name" value="Polysacc_synt_2"/>
    <property type="match status" value="1"/>
</dbReference>
<dbReference type="Gene3D" id="3.40.50.720">
    <property type="entry name" value="NAD(P)-binding Rossmann-like Domain"/>
    <property type="match status" value="1"/>
</dbReference>
<dbReference type="RefSeq" id="WP_147133082.1">
    <property type="nucleotide sequence ID" value="NZ_VOSC01000019.1"/>
</dbReference>
<name>A0A5C7ASC9_9FLAO</name>
<accession>A0A5C7ASC9</accession>
<dbReference type="InterPro" id="IPR036291">
    <property type="entry name" value="NAD(P)-bd_dom_sf"/>
</dbReference>
<dbReference type="Proteomes" id="UP000321790">
    <property type="component" value="Unassembled WGS sequence"/>
</dbReference>
<dbReference type="InterPro" id="IPR051203">
    <property type="entry name" value="Polysaccharide_Synthase-Rel"/>
</dbReference>